<dbReference type="RefSeq" id="XP_007389736.1">
    <property type="nucleotide sequence ID" value="XM_007389674.1"/>
</dbReference>
<feature type="signal peptide" evidence="1">
    <location>
        <begin position="1"/>
        <end position="16"/>
    </location>
</feature>
<dbReference type="KEGG" id="pco:PHACADRAFT_246136"/>
<accession>K5WLG0</accession>
<name>K5WLG0_PHACS</name>
<proteinExistence type="predicted"/>
<dbReference type="AlphaFoldDB" id="K5WLG0"/>
<organism evidence="2 3">
    <name type="scientific">Phanerochaete carnosa (strain HHB-10118-sp)</name>
    <name type="common">White-rot fungus</name>
    <name type="synonym">Peniophora carnosa</name>
    <dbReference type="NCBI Taxonomy" id="650164"/>
    <lineage>
        <taxon>Eukaryota</taxon>
        <taxon>Fungi</taxon>
        <taxon>Dikarya</taxon>
        <taxon>Basidiomycota</taxon>
        <taxon>Agaricomycotina</taxon>
        <taxon>Agaricomycetes</taxon>
        <taxon>Polyporales</taxon>
        <taxon>Phanerochaetaceae</taxon>
        <taxon>Phanerochaete</taxon>
    </lineage>
</organism>
<reference evidence="2 3" key="1">
    <citation type="journal article" date="2012" name="BMC Genomics">
        <title>Comparative genomics of the white-rot fungi, Phanerochaete carnosa and P. chrysosporium, to elucidate the genetic basis of the distinct wood types they colonize.</title>
        <authorList>
            <person name="Suzuki H."/>
            <person name="MacDonald J."/>
            <person name="Syed K."/>
            <person name="Salamov A."/>
            <person name="Hori C."/>
            <person name="Aerts A."/>
            <person name="Henrissat B."/>
            <person name="Wiebenga A."/>
            <person name="vanKuyk P.A."/>
            <person name="Barry K."/>
            <person name="Lindquist E."/>
            <person name="LaButti K."/>
            <person name="Lapidus A."/>
            <person name="Lucas S."/>
            <person name="Coutinho P."/>
            <person name="Gong Y."/>
            <person name="Samejima M."/>
            <person name="Mahadevan R."/>
            <person name="Abou-Zaid M."/>
            <person name="de Vries R.P."/>
            <person name="Igarashi K."/>
            <person name="Yadav J.S."/>
            <person name="Grigoriev I.V."/>
            <person name="Master E.R."/>
        </authorList>
    </citation>
    <scope>NUCLEOTIDE SEQUENCE [LARGE SCALE GENOMIC DNA]</scope>
    <source>
        <strain evidence="2 3">HHB-10118-sp</strain>
    </source>
</reference>
<sequence>MAGLLHCLPLANVTAALIVDGASLWDVIRWDKLLSFLPSVEELTLYYELVTQDDGRLSEIKPCDALTLCPRLQMLHIRECQLKESYFVFKKPAADCVSLAQLARGIVARGEKTLTVHAEAVDGAGVVKGLPSLGQGPQTTRRWLAAGMSQISAMLVRR</sequence>
<evidence type="ECO:0008006" key="4">
    <source>
        <dbReference type="Google" id="ProtNLM"/>
    </source>
</evidence>
<dbReference type="EMBL" id="JH930468">
    <property type="protein sequence ID" value="EKM60265.1"/>
    <property type="molecule type" value="Genomic_DNA"/>
</dbReference>
<evidence type="ECO:0000256" key="1">
    <source>
        <dbReference type="SAM" id="SignalP"/>
    </source>
</evidence>
<evidence type="ECO:0000313" key="3">
    <source>
        <dbReference type="Proteomes" id="UP000008370"/>
    </source>
</evidence>
<dbReference type="InParanoid" id="K5WLG0"/>
<dbReference type="HOGENOM" id="CLU_1670004_0_0_1"/>
<protein>
    <recommendedName>
        <fullName evidence="4">F-box domain-containing protein</fullName>
    </recommendedName>
</protein>
<dbReference type="Proteomes" id="UP000008370">
    <property type="component" value="Unassembled WGS sequence"/>
</dbReference>
<keyword evidence="1" id="KW-0732">Signal</keyword>
<feature type="chain" id="PRO_5003885763" description="F-box domain-containing protein" evidence="1">
    <location>
        <begin position="17"/>
        <end position="158"/>
    </location>
</feature>
<dbReference type="GeneID" id="18913736"/>
<gene>
    <name evidence="2" type="ORF">PHACADRAFT_246136</name>
</gene>
<evidence type="ECO:0000313" key="2">
    <source>
        <dbReference type="EMBL" id="EKM60265.1"/>
    </source>
</evidence>
<keyword evidence="3" id="KW-1185">Reference proteome</keyword>